<dbReference type="AlphaFoldDB" id="A0A1H7HSS1"/>
<name>A0A1H7HSS1_9GAMM</name>
<evidence type="ECO:0000256" key="1">
    <source>
        <dbReference type="ARBA" id="ARBA00001946"/>
    </source>
</evidence>
<protein>
    <recommendedName>
        <fullName evidence="2">diguanylate cyclase</fullName>
        <ecNumber evidence="2">2.7.7.65</ecNumber>
    </recommendedName>
</protein>
<gene>
    <name evidence="6" type="ORF">SAMN05444515_102225</name>
</gene>
<evidence type="ECO:0000256" key="3">
    <source>
        <dbReference type="ARBA" id="ARBA00034247"/>
    </source>
</evidence>
<dbReference type="STRING" id="1396821.SAMN05444515_102225"/>
<sequence>MRPDLRDTPPGPDLARALYDYVVDSGRFMVLEVSQDARIISANGAFRSRYAGFADVRGEPLSRFFADEDDSPLDIEPGQAHEKTVARVLRATAEGEPCLFHAYPLDGHTLLIGEVADASDHEVVARMGNLTLDMSRLVRDLRRANRDLARANQLNEELARTDGLTRLANRRHFLERLEAGVAQARSRQHRLSILMIDLDHFKNVNDTFGHAAGDRVLVAFADLLRALVRVSDLPGRLGGEEFGLYMLDTSLDVAMTVGERVRARTRELRPLEENYLPSTSIGAAEWREGEDMDALMQRADAAMYKAKAGGRNRVVADG</sequence>
<accession>A0A1H7HSS1</accession>
<dbReference type="EMBL" id="FOAA01000002">
    <property type="protein sequence ID" value="SEK52080.1"/>
    <property type="molecule type" value="Genomic_DNA"/>
</dbReference>
<keyword evidence="7" id="KW-1185">Reference proteome</keyword>
<dbReference type="EC" id="2.7.7.65" evidence="2"/>
<keyword evidence="4" id="KW-0175">Coiled coil</keyword>
<evidence type="ECO:0000256" key="4">
    <source>
        <dbReference type="SAM" id="Coils"/>
    </source>
</evidence>
<evidence type="ECO:0000313" key="7">
    <source>
        <dbReference type="Proteomes" id="UP000199256"/>
    </source>
</evidence>
<feature type="domain" description="GGDEF" evidence="5">
    <location>
        <begin position="189"/>
        <end position="318"/>
    </location>
</feature>
<dbReference type="SUPFAM" id="SSF55073">
    <property type="entry name" value="Nucleotide cyclase"/>
    <property type="match status" value="1"/>
</dbReference>
<dbReference type="InterPro" id="IPR000160">
    <property type="entry name" value="GGDEF_dom"/>
</dbReference>
<reference evidence="7" key="1">
    <citation type="submission" date="2016-10" db="EMBL/GenBank/DDBJ databases">
        <authorList>
            <person name="Varghese N."/>
            <person name="Submissions S."/>
        </authorList>
    </citation>
    <scope>NUCLEOTIDE SEQUENCE [LARGE SCALE GENOMIC DNA]</scope>
    <source>
        <strain evidence="7">DSM 241</strain>
    </source>
</reference>
<dbReference type="PANTHER" id="PTHR45138">
    <property type="entry name" value="REGULATORY COMPONENTS OF SENSORY TRANSDUCTION SYSTEM"/>
    <property type="match status" value="1"/>
</dbReference>
<dbReference type="GO" id="GO:0052621">
    <property type="term" value="F:diguanylate cyclase activity"/>
    <property type="evidence" value="ECO:0007669"/>
    <property type="project" value="UniProtKB-EC"/>
</dbReference>
<dbReference type="PANTHER" id="PTHR45138:SF9">
    <property type="entry name" value="DIGUANYLATE CYCLASE DGCM-RELATED"/>
    <property type="match status" value="1"/>
</dbReference>
<dbReference type="NCBIfam" id="TIGR00254">
    <property type="entry name" value="GGDEF"/>
    <property type="match status" value="1"/>
</dbReference>
<dbReference type="PROSITE" id="PS50887">
    <property type="entry name" value="GGDEF"/>
    <property type="match status" value="1"/>
</dbReference>
<evidence type="ECO:0000313" key="6">
    <source>
        <dbReference type="EMBL" id="SEK52080.1"/>
    </source>
</evidence>
<comment type="cofactor">
    <cofactor evidence="1">
        <name>Mg(2+)</name>
        <dbReference type="ChEBI" id="CHEBI:18420"/>
    </cofactor>
</comment>
<dbReference type="FunFam" id="3.30.70.270:FF:000001">
    <property type="entry name" value="Diguanylate cyclase domain protein"/>
    <property type="match status" value="1"/>
</dbReference>
<dbReference type="Proteomes" id="UP000199256">
    <property type="component" value="Unassembled WGS sequence"/>
</dbReference>
<evidence type="ECO:0000256" key="2">
    <source>
        <dbReference type="ARBA" id="ARBA00012528"/>
    </source>
</evidence>
<dbReference type="RefSeq" id="WP_245740544.1">
    <property type="nucleotide sequence ID" value="NZ_FOAA01000002.1"/>
</dbReference>
<dbReference type="InterPro" id="IPR029787">
    <property type="entry name" value="Nucleotide_cyclase"/>
</dbReference>
<dbReference type="CDD" id="cd01949">
    <property type="entry name" value="GGDEF"/>
    <property type="match status" value="1"/>
</dbReference>
<dbReference type="SMART" id="SM00267">
    <property type="entry name" value="GGDEF"/>
    <property type="match status" value="1"/>
</dbReference>
<comment type="catalytic activity">
    <reaction evidence="3">
        <text>2 GTP = 3',3'-c-di-GMP + 2 diphosphate</text>
        <dbReference type="Rhea" id="RHEA:24898"/>
        <dbReference type="ChEBI" id="CHEBI:33019"/>
        <dbReference type="ChEBI" id="CHEBI:37565"/>
        <dbReference type="ChEBI" id="CHEBI:58805"/>
        <dbReference type="EC" id="2.7.7.65"/>
    </reaction>
</comment>
<dbReference type="InterPro" id="IPR050469">
    <property type="entry name" value="Diguanylate_Cyclase"/>
</dbReference>
<dbReference type="InterPro" id="IPR043128">
    <property type="entry name" value="Rev_trsase/Diguanyl_cyclase"/>
</dbReference>
<dbReference type="Gene3D" id="3.30.70.270">
    <property type="match status" value="1"/>
</dbReference>
<evidence type="ECO:0000259" key="5">
    <source>
        <dbReference type="PROSITE" id="PS50887"/>
    </source>
</evidence>
<proteinExistence type="predicted"/>
<dbReference type="Pfam" id="PF00990">
    <property type="entry name" value="GGDEF"/>
    <property type="match status" value="1"/>
</dbReference>
<feature type="coiled-coil region" evidence="4">
    <location>
        <begin position="134"/>
        <end position="161"/>
    </location>
</feature>
<organism evidence="6 7">
    <name type="scientific">Ectothiorhodospira marina</name>
    <dbReference type="NCBI Taxonomy" id="1396821"/>
    <lineage>
        <taxon>Bacteria</taxon>
        <taxon>Pseudomonadati</taxon>
        <taxon>Pseudomonadota</taxon>
        <taxon>Gammaproteobacteria</taxon>
        <taxon>Chromatiales</taxon>
        <taxon>Ectothiorhodospiraceae</taxon>
        <taxon>Ectothiorhodospira</taxon>
    </lineage>
</organism>